<dbReference type="Proteomes" id="UP001219518">
    <property type="component" value="Unassembled WGS sequence"/>
</dbReference>
<proteinExistence type="predicted"/>
<evidence type="ECO:0000313" key="1">
    <source>
        <dbReference type="EMBL" id="KAK3928357.1"/>
    </source>
</evidence>
<comment type="caution">
    <text evidence="1">The sequence shown here is derived from an EMBL/GenBank/DDBJ whole genome shotgun (WGS) entry which is preliminary data.</text>
</comment>
<reference evidence="1" key="1">
    <citation type="submission" date="2021-07" db="EMBL/GenBank/DDBJ databases">
        <authorList>
            <person name="Catto M.A."/>
            <person name="Jacobson A."/>
            <person name="Kennedy G."/>
            <person name="Labadie P."/>
            <person name="Hunt B.G."/>
            <person name="Srinivasan R."/>
        </authorList>
    </citation>
    <scope>NUCLEOTIDE SEQUENCE</scope>
    <source>
        <strain evidence="1">PL_HMW_Pooled</strain>
        <tissue evidence="1">Head</tissue>
    </source>
</reference>
<dbReference type="EMBL" id="JAHWGI010001327">
    <property type="protein sequence ID" value="KAK3928357.1"/>
    <property type="molecule type" value="Genomic_DNA"/>
</dbReference>
<keyword evidence="2" id="KW-1185">Reference proteome</keyword>
<organism evidence="1 2">
    <name type="scientific">Frankliniella fusca</name>
    <dbReference type="NCBI Taxonomy" id="407009"/>
    <lineage>
        <taxon>Eukaryota</taxon>
        <taxon>Metazoa</taxon>
        <taxon>Ecdysozoa</taxon>
        <taxon>Arthropoda</taxon>
        <taxon>Hexapoda</taxon>
        <taxon>Insecta</taxon>
        <taxon>Pterygota</taxon>
        <taxon>Neoptera</taxon>
        <taxon>Paraneoptera</taxon>
        <taxon>Thysanoptera</taxon>
        <taxon>Terebrantia</taxon>
        <taxon>Thripoidea</taxon>
        <taxon>Thripidae</taxon>
        <taxon>Frankliniella</taxon>
    </lineage>
</organism>
<name>A0AAE1LS50_9NEOP</name>
<sequence length="81" mass="9172">MVLPSSSQDTNLLFEFCCDMRGGMQRRTHYESVLSGELEDQLQTSHQAMYSFKPTQMLALKQTTLCPVPAAAPHRENMCYA</sequence>
<reference evidence="1" key="2">
    <citation type="journal article" date="2023" name="BMC Genomics">
        <title>Pest status, molecular evolution, and epigenetic factors derived from the genome assembly of Frankliniella fusca, a thysanopteran phytovirus vector.</title>
        <authorList>
            <person name="Catto M.A."/>
            <person name="Labadie P.E."/>
            <person name="Jacobson A.L."/>
            <person name="Kennedy G.G."/>
            <person name="Srinivasan R."/>
            <person name="Hunt B.G."/>
        </authorList>
    </citation>
    <scope>NUCLEOTIDE SEQUENCE</scope>
    <source>
        <strain evidence="1">PL_HMW_Pooled</strain>
    </source>
</reference>
<accession>A0AAE1LS50</accession>
<gene>
    <name evidence="1" type="ORF">KUF71_016604</name>
</gene>
<evidence type="ECO:0000313" key="2">
    <source>
        <dbReference type="Proteomes" id="UP001219518"/>
    </source>
</evidence>
<protein>
    <submittedName>
        <fullName evidence="1">Aspartyl/glutamyl-tRNA(Asn/Gln) amidotransferase subunit B</fullName>
    </submittedName>
</protein>
<dbReference type="AlphaFoldDB" id="A0AAE1LS50"/>